<keyword evidence="2" id="KW-1185">Reference proteome</keyword>
<dbReference type="AlphaFoldDB" id="A0A0C9ZR19"/>
<evidence type="ECO:0000313" key="2">
    <source>
        <dbReference type="Proteomes" id="UP000054485"/>
    </source>
</evidence>
<reference evidence="1 2" key="1">
    <citation type="submission" date="2014-04" db="EMBL/GenBank/DDBJ databases">
        <authorList>
            <consortium name="DOE Joint Genome Institute"/>
            <person name="Kuo A."/>
            <person name="Ruytinx J."/>
            <person name="Rineau F."/>
            <person name="Colpaert J."/>
            <person name="Kohler A."/>
            <person name="Nagy L.G."/>
            <person name="Floudas D."/>
            <person name="Copeland A."/>
            <person name="Barry K.W."/>
            <person name="Cichocki N."/>
            <person name="Veneault-Fourrey C."/>
            <person name="LaButti K."/>
            <person name="Lindquist E.A."/>
            <person name="Lipzen A."/>
            <person name="Lundell T."/>
            <person name="Morin E."/>
            <person name="Murat C."/>
            <person name="Sun H."/>
            <person name="Tunlid A."/>
            <person name="Henrissat B."/>
            <person name="Grigoriev I.V."/>
            <person name="Hibbett D.S."/>
            <person name="Martin F."/>
            <person name="Nordberg H.P."/>
            <person name="Cantor M.N."/>
            <person name="Hua S.X."/>
        </authorList>
    </citation>
    <scope>NUCLEOTIDE SEQUENCE [LARGE SCALE GENOMIC DNA]</scope>
    <source>
        <strain evidence="1 2">UH-Slu-Lm8-n1</strain>
    </source>
</reference>
<dbReference type="EMBL" id="KN835312">
    <property type="protein sequence ID" value="KIK40175.1"/>
    <property type="molecule type" value="Genomic_DNA"/>
</dbReference>
<evidence type="ECO:0000313" key="1">
    <source>
        <dbReference type="EMBL" id="KIK40175.1"/>
    </source>
</evidence>
<dbReference type="InParanoid" id="A0A0C9ZR19"/>
<protein>
    <submittedName>
        <fullName evidence="1">Uncharacterized protein</fullName>
    </submittedName>
</protein>
<accession>A0A0C9ZR19</accession>
<gene>
    <name evidence="1" type="ORF">CY34DRAFT_282951</name>
</gene>
<sequence>MLIIKRRTLNLFNQIPGQSASNIPVYYACEIFPKRYVVPSVRQRAPGQPAMRPLLTLQTKVES</sequence>
<dbReference type="HOGENOM" id="CLU_2887320_0_0_1"/>
<dbReference type="Proteomes" id="UP000054485">
    <property type="component" value="Unassembled WGS sequence"/>
</dbReference>
<organism evidence="1 2">
    <name type="scientific">Suillus luteus UH-Slu-Lm8-n1</name>
    <dbReference type="NCBI Taxonomy" id="930992"/>
    <lineage>
        <taxon>Eukaryota</taxon>
        <taxon>Fungi</taxon>
        <taxon>Dikarya</taxon>
        <taxon>Basidiomycota</taxon>
        <taxon>Agaricomycotina</taxon>
        <taxon>Agaricomycetes</taxon>
        <taxon>Agaricomycetidae</taxon>
        <taxon>Boletales</taxon>
        <taxon>Suillineae</taxon>
        <taxon>Suillaceae</taxon>
        <taxon>Suillus</taxon>
    </lineage>
</organism>
<proteinExistence type="predicted"/>
<reference evidence="2" key="2">
    <citation type="submission" date="2015-01" db="EMBL/GenBank/DDBJ databases">
        <title>Evolutionary Origins and Diversification of the Mycorrhizal Mutualists.</title>
        <authorList>
            <consortium name="DOE Joint Genome Institute"/>
            <consortium name="Mycorrhizal Genomics Consortium"/>
            <person name="Kohler A."/>
            <person name="Kuo A."/>
            <person name="Nagy L.G."/>
            <person name="Floudas D."/>
            <person name="Copeland A."/>
            <person name="Barry K.W."/>
            <person name="Cichocki N."/>
            <person name="Veneault-Fourrey C."/>
            <person name="LaButti K."/>
            <person name="Lindquist E.A."/>
            <person name="Lipzen A."/>
            <person name="Lundell T."/>
            <person name="Morin E."/>
            <person name="Murat C."/>
            <person name="Riley R."/>
            <person name="Ohm R."/>
            <person name="Sun H."/>
            <person name="Tunlid A."/>
            <person name="Henrissat B."/>
            <person name="Grigoriev I.V."/>
            <person name="Hibbett D.S."/>
            <person name="Martin F."/>
        </authorList>
    </citation>
    <scope>NUCLEOTIDE SEQUENCE [LARGE SCALE GENOMIC DNA]</scope>
    <source>
        <strain evidence="2">UH-Slu-Lm8-n1</strain>
    </source>
</reference>
<name>A0A0C9ZR19_9AGAM</name>